<evidence type="ECO:0000256" key="7">
    <source>
        <dbReference type="PROSITE-ProRule" id="PRU00176"/>
    </source>
</evidence>
<dbReference type="PROSITE" id="PS50072">
    <property type="entry name" value="CSA_PPIASE_2"/>
    <property type="match status" value="1"/>
</dbReference>
<dbReference type="EMBL" id="KB932205">
    <property type="protein sequence ID" value="KCV69930.1"/>
    <property type="molecule type" value="Genomic_DNA"/>
</dbReference>
<dbReference type="InterPro" id="IPR034168">
    <property type="entry name" value="PPIE_RRM"/>
</dbReference>
<sequence>MDRRSVHVAGLADNVTRETLMGAFIPFGDIVSINMPTQRSSDRHRGFAMVEFEEAEDAIAAVDNMDQAELFGRTIKCQLSRTGAQIDTRTDNNVAFWAQDKWLEKYGHASLEKDPEFVSSATRAGQRALDEESRRDADSAAAIAGAAAAGGATAAAPAPKIHITENPRAFFDIAISGEPAGRIEFVLRADICPKTCENFLALCEHSKGYGYRGSTFHRLIPNFTLQGGDFTNHNGTGGHSIFGEAFDDENFILKHTGIGCLSMANSGPNTNGSQFFITTAKADWLDGRHVVFGHVTAGLDLVRRVEACGTASGRPTKRVTIVNSGRL</sequence>
<evidence type="ECO:0000256" key="4">
    <source>
        <dbReference type="ARBA" id="ARBA00023110"/>
    </source>
</evidence>
<dbReference type="STRING" id="691883.A0A058Z6P7"/>
<dbReference type="GO" id="GO:0003723">
    <property type="term" value="F:RNA binding"/>
    <property type="evidence" value="ECO:0007669"/>
    <property type="project" value="UniProtKB-UniRule"/>
</dbReference>
<name>A0A058Z6P7_FONAL</name>
<keyword evidence="5" id="KW-0413">Isomerase</keyword>
<dbReference type="FunFam" id="2.40.100.10:FF:000013">
    <property type="entry name" value="Peptidyl-prolyl cis-trans isomerase"/>
    <property type="match status" value="1"/>
</dbReference>
<dbReference type="SUPFAM" id="SSF50891">
    <property type="entry name" value="Cyclophilin-like"/>
    <property type="match status" value="1"/>
</dbReference>
<dbReference type="Gene3D" id="2.40.100.10">
    <property type="entry name" value="Cyclophilin-like"/>
    <property type="match status" value="1"/>
</dbReference>
<dbReference type="GeneID" id="20528121"/>
<dbReference type="SMART" id="SM00360">
    <property type="entry name" value="RRM"/>
    <property type="match status" value="1"/>
</dbReference>
<dbReference type="GO" id="GO:0003755">
    <property type="term" value="F:peptidyl-prolyl cis-trans isomerase activity"/>
    <property type="evidence" value="ECO:0007669"/>
    <property type="project" value="UniProtKB-KW"/>
</dbReference>
<dbReference type="PANTHER" id="PTHR11071:SF561">
    <property type="entry name" value="PEPTIDYL-PROLYL CIS-TRANS ISOMERASE D-RELATED"/>
    <property type="match status" value="1"/>
</dbReference>
<dbReference type="InterPro" id="IPR035979">
    <property type="entry name" value="RBD_domain_sf"/>
</dbReference>
<dbReference type="InterPro" id="IPR000504">
    <property type="entry name" value="RRM_dom"/>
</dbReference>
<dbReference type="GO" id="GO:0005739">
    <property type="term" value="C:mitochondrion"/>
    <property type="evidence" value="ECO:0007669"/>
    <property type="project" value="TreeGrafter"/>
</dbReference>
<dbReference type="GO" id="GO:0016018">
    <property type="term" value="F:cyclosporin A binding"/>
    <property type="evidence" value="ECO:0007669"/>
    <property type="project" value="TreeGrafter"/>
</dbReference>
<dbReference type="PRINTS" id="PR00153">
    <property type="entry name" value="CSAPPISMRASE"/>
</dbReference>
<evidence type="ECO:0000313" key="11">
    <source>
        <dbReference type="Proteomes" id="UP000030693"/>
    </source>
</evidence>
<dbReference type="Pfam" id="PF00160">
    <property type="entry name" value="Pro_isomerase"/>
    <property type="match status" value="1"/>
</dbReference>
<dbReference type="InterPro" id="IPR029000">
    <property type="entry name" value="Cyclophilin-like_dom_sf"/>
</dbReference>
<evidence type="ECO:0000256" key="1">
    <source>
        <dbReference type="ARBA" id="ARBA00000971"/>
    </source>
</evidence>
<evidence type="ECO:0000256" key="3">
    <source>
        <dbReference type="ARBA" id="ARBA00022884"/>
    </source>
</evidence>
<organism evidence="10">
    <name type="scientific">Fonticula alba</name>
    <name type="common">Slime mold</name>
    <dbReference type="NCBI Taxonomy" id="691883"/>
    <lineage>
        <taxon>Eukaryota</taxon>
        <taxon>Rotosphaerida</taxon>
        <taxon>Fonticulaceae</taxon>
        <taxon>Fonticula</taxon>
    </lineage>
</organism>
<evidence type="ECO:0000313" key="10">
    <source>
        <dbReference type="EMBL" id="KCV69930.1"/>
    </source>
</evidence>
<feature type="domain" description="RRM" evidence="9">
    <location>
        <begin position="4"/>
        <end position="82"/>
    </location>
</feature>
<dbReference type="Gene3D" id="3.30.70.330">
    <property type="match status" value="1"/>
</dbReference>
<dbReference type="RefSeq" id="XP_009495536.1">
    <property type="nucleotide sequence ID" value="XM_009497261.1"/>
</dbReference>
<dbReference type="AlphaFoldDB" id="A0A058Z6P7"/>
<dbReference type="Proteomes" id="UP000030693">
    <property type="component" value="Unassembled WGS sequence"/>
</dbReference>
<keyword evidence="3 7" id="KW-0694">RNA-binding</keyword>
<evidence type="ECO:0000256" key="2">
    <source>
        <dbReference type="ARBA" id="ARBA00013194"/>
    </source>
</evidence>
<dbReference type="SUPFAM" id="SSF54928">
    <property type="entry name" value="RNA-binding domain, RBD"/>
    <property type="match status" value="1"/>
</dbReference>
<keyword evidence="11" id="KW-1185">Reference proteome</keyword>
<evidence type="ECO:0000259" key="8">
    <source>
        <dbReference type="PROSITE" id="PS50072"/>
    </source>
</evidence>
<dbReference type="OrthoDB" id="193499at2759"/>
<gene>
    <name evidence="10" type="ORF">H696_03396</name>
</gene>
<evidence type="ECO:0000259" key="9">
    <source>
        <dbReference type="PROSITE" id="PS50102"/>
    </source>
</evidence>
<reference evidence="10" key="1">
    <citation type="submission" date="2013-04" db="EMBL/GenBank/DDBJ databases">
        <title>The Genome Sequence of Fonticula alba ATCC 38817.</title>
        <authorList>
            <consortium name="The Broad Institute Genomics Platform"/>
            <person name="Russ C."/>
            <person name="Cuomo C."/>
            <person name="Burger G."/>
            <person name="Gray M.W."/>
            <person name="Holland P.W.H."/>
            <person name="King N."/>
            <person name="Lang F.B.F."/>
            <person name="Roger A.J."/>
            <person name="Ruiz-Trillo I."/>
            <person name="Brown M."/>
            <person name="Walker B."/>
            <person name="Young S."/>
            <person name="Zeng Q."/>
            <person name="Gargeya S."/>
            <person name="Fitzgerald M."/>
            <person name="Haas B."/>
            <person name="Abouelleil A."/>
            <person name="Allen A.W."/>
            <person name="Alvarado L."/>
            <person name="Arachchi H.M."/>
            <person name="Berlin A.M."/>
            <person name="Chapman S.B."/>
            <person name="Gainer-Dewar J."/>
            <person name="Goldberg J."/>
            <person name="Griggs A."/>
            <person name="Gujja S."/>
            <person name="Hansen M."/>
            <person name="Howarth C."/>
            <person name="Imamovic A."/>
            <person name="Ireland A."/>
            <person name="Larimer J."/>
            <person name="McCowan C."/>
            <person name="Murphy C."/>
            <person name="Pearson M."/>
            <person name="Poon T.W."/>
            <person name="Priest M."/>
            <person name="Roberts A."/>
            <person name="Saif S."/>
            <person name="Shea T."/>
            <person name="Sisk P."/>
            <person name="Sykes S."/>
            <person name="Wortman J."/>
            <person name="Nusbaum C."/>
            <person name="Birren B."/>
        </authorList>
    </citation>
    <scope>NUCLEOTIDE SEQUENCE [LARGE SCALE GENOMIC DNA]</scope>
    <source>
        <strain evidence="10">ATCC 38817</strain>
    </source>
</reference>
<dbReference type="PROSITE" id="PS50102">
    <property type="entry name" value="RRM"/>
    <property type="match status" value="1"/>
</dbReference>
<dbReference type="InterPro" id="IPR002130">
    <property type="entry name" value="Cyclophilin-type_PPIase_dom"/>
</dbReference>
<feature type="domain" description="PPIase cyclophilin-type" evidence="8">
    <location>
        <begin position="170"/>
        <end position="326"/>
    </location>
</feature>
<comment type="catalytic activity">
    <reaction evidence="1">
        <text>[protein]-peptidylproline (omega=180) = [protein]-peptidylproline (omega=0)</text>
        <dbReference type="Rhea" id="RHEA:16237"/>
        <dbReference type="Rhea" id="RHEA-COMP:10747"/>
        <dbReference type="Rhea" id="RHEA-COMP:10748"/>
        <dbReference type="ChEBI" id="CHEBI:83833"/>
        <dbReference type="ChEBI" id="CHEBI:83834"/>
        <dbReference type="EC" id="5.2.1.8"/>
    </reaction>
</comment>
<dbReference type="InterPro" id="IPR012677">
    <property type="entry name" value="Nucleotide-bd_a/b_plait_sf"/>
</dbReference>
<dbReference type="Pfam" id="PF00076">
    <property type="entry name" value="RRM_1"/>
    <property type="match status" value="1"/>
</dbReference>
<evidence type="ECO:0000256" key="6">
    <source>
        <dbReference type="ARBA" id="ARBA00049785"/>
    </source>
</evidence>
<accession>A0A058Z6P7</accession>
<dbReference type="CDD" id="cd12347">
    <property type="entry name" value="RRM_PPIE"/>
    <property type="match status" value="1"/>
</dbReference>
<dbReference type="GO" id="GO:0006457">
    <property type="term" value="P:protein folding"/>
    <property type="evidence" value="ECO:0007669"/>
    <property type="project" value="TreeGrafter"/>
</dbReference>
<keyword evidence="4" id="KW-0697">Rotamase</keyword>
<proteinExistence type="predicted"/>
<evidence type="ECO:0000256" key="5">
    <source>
        <dbReference type="ARBA" id="ARBA00023235"/>
    </source>
</evidence>
<protein>
    <recommendedName>
        <fullName evidence="2">peptidylprolyl isomerase</fullName>
        <ecNumber evidence="2">5.2.1.8</ecNumber>
    </recommendedName>
    <alternativeName>
        <fullName evidence="6">Cyclophilin E</fullName>
    </alternativeName>
</protein>
<dbReference type="EC" id="5.2.1.8" evidence="2"/>
<dbReference type="PANTHER" id="PTHR11071">
    <property type="entry name" value="PEPTIDYL-PROLYL CIS-TRANS ISOMERASE"/>
    <property type="match status" value="1"/>
</dbReference>
<dbReference type="OMA" id="KIVIYAC"/>
<dbReference type="eggNOG" id="KOG0111">
    <property type="taxonomic scope" value="Eukaryota"/>
</dbReference>